<protein>
    <recommendedName>
        <fullName evidence="6">DUF1565 domain-containing protein</fullName>
    </recommendedName>
</protein>
<feature type="domain" description="DUF1565" evidence="6">
    <location>
        <begin position="28"/>
        <end position="66"/>
    </location>
</feature>
<feature type="signal peptide" evidence="5">
    <location>
        <begin position="1"/>
        <end position="20"/>
    </location>
</feature>
<comment type="caution">
    <text evidence="7">The sequence shown here is derived from an EMBL/GenBank/DDBJ whole genome shotgun (WGS) entry which is preliminary data.</text>
</comment>
<evidence type="ECO:0000256" key="2">
    <source>
        <dbReference type="ARBA" id="ARBA00022525"/>
    </source>
</evidence>
<dbReference type="Gene3D" id="2.160.20.10">
    <property type="entry name" value="Single-stranded right-handed beta-helix, Pectin lyase-like"/>
    <property type="match status" value="1"/>
</dbReference>
<evidence type="ECO:0000256" key="5">
    <source>
        <dbReference type="SAM" id="SignalP"/>
    </source>
</evidence>
<dbReference type="InterPro" id="IPR011459">
    <property type="entry name" value="DUF1565"/>
</dbReference>
<name>A0ABT3G714_9BACT</name>
<evidence type="ECO:0000259" key="6">
    <source>
        <dbReference type="Pfam" id="PF07602"/>
    </source>
</evidence>
<evidence type="ECO:0000256" key="3">
    <source>
        <dbReference type="ARBA" id="ARBA00022729"/>
    </source>
</evidence>
<comment type="subcellular location">
    <subcellularLocation>
        <location evidence="1">Secreted</location>
    </subcellularLocation>
</comment>
<dbReference type="InterPro" id="IPR059226">
    <property type="entry name" value="Choice_anch_Q_dom"/>
</dbReference>
<sequence length="649" mass="68325">MTLREIAASAFAICSGIASAADYHVSLSGLDTNPGTQGQPWRTIQKAAATVVAGDTVHIHAGIYIERVTIENRHGSAALPIVFKKFAADTGSVIISQSGVTPPDDLTAVLAIRNCDHLVVRDLEIADYKTAGTAAEQRAQLPVGIHVSGSGTGIQIRGCKVHDIWQSSPTQNNYNANGFGIAVYGEQSSPIDQLVIDGCEVYNLRTGASESLVLNGNVTNFAVTNNIVRDCNNIGIDFIGFEGTNPVEALDQARNGICSGNVVFRIDSKFNPVYGGNFTTGGGNATRSAPGLYVDGGRDIILERNHVYDCNFAISIGSENTGKVVSGVTVRNNVFHHCHVGGIVVGGSETTNGGTTNSSFTHNTIYGNDTVSQGGGQFSIQNHVSGLTVRRNVMVSTSSFSQFILKGNNTGSVAAGAIDWNLYYAPPGGSFEFISNNTARTSFAAWQSASAQDTHSSLITTSPGFVGSTLTAASPAADFAITASSPAKDTGDSAALPFTPAANEKDYRGRSRIAGGRVDIGAFEFMTALQEWRDIHFTLPDGGPGAGSEEDPDGDGVSNLIEYSQGMNPVLADRSALPATTRTQDSLRFTYRKAVPGLSYAVESSGTLGSWSPALSPEQSDGLGLFWRDLPLSAGKQFIRLKVSSPETW</sequence>
<dbReference type="InterPro" id="IPR012334">
    <property type="entry name" value="Pectin_lyas_fold"/>
</dbReference>
<dbReference type="Proteomes" id="UP001165653">
    <property type="component" value="Unassembled WGS sequence"/>
</dbReference>
<keyword evidence="2" id="KW-0964">Secreted</keyword>
<dbReference type="NCBIfam" id="NF041518">
    <property type="entry name" value="choice_anch_Q"/>
    <property type="match status" value="1"/>
</dbReference>
<proteinExistence type="predicted"/>
<keyword evidence="3 5" id="KW-0732">Signal</keyword>
<keyword evidence="8" id="KW-1185">Reference proteome</keyword>
<dbReference type="InterPro" id="IPR006626">
    <property type="entry name" value="PbH1"/>
</dbReference>
<dbReference type="PANTHER" id="PTHR40088">
    <property type="entry name" value="PECTATE LYASE (EUROFUNG)"/>
    <property type="match status" value="1"/>
</dbReference>
<evidence type="ECO:0000313" key="8">
    <source>
        <dbReference type="Proteomes" id="UP001165653"/>
    </source>
</evidence>
<dbReference type="EMBL" id="JAPDDR010000010">
    <property type="protein sequence ID" value="MCW1915637.1"/>
    <property type="molecule type" value="Genomic_DNA"/>
</dbReference>
<dbReference type="InterPro" id="IPR011050">
    <property type="entry name" value="Pectin_lyase_fold/virulence"/>
</dbReference>
<dbReference type="Pfam" id="PF07602">
    <property type="entry name" value="DUF1565"/>
    <property type="match status" value="1"/>
</dbReference>
<dbReference type="SMART" id="SM00710">
    <property type="entry name" value="PbH1"/>
    <property type="match status" value="6"/>
</dbReference>
<reference evidence="7" key="1">
    <citation type="submission" date="2022-10" db="EMBL/GenBank/DDBJ databases">
        <title>Luteolibacter sp. GHJ8, whole genome shotgun sequencing project.</title>
        <authorList>
            <person name="Zhao G."/>
            <person name="Shen L."/>
        </authorList>
    </citation>
    <scope>NUCLEOTIDE SEQUENCE</scope>
    <source>
        <strain evidence="7">GHJ8</strain>
    </source>
</reference>
<evidence type="ECO:0000256" key="1">
    <source>
        <dbReference type="ARBA" id="ARBA00004613"/>
    </source>
</evidence>
<feature type="chain" id="PRO_5046153917" description="DUF1565 domain-containing protein" evidence="5">
    <location>
        <begin position="21"/>
        <end position="649"/>
    </location>
</feature>
<feature type="region of interest" description="Disordered" evidence="4">
    <location>
        <begin position="539"/>
        <end position="558"/>
    </location>
</feature>
<dbReference type="PANTHER" id="PTHR40088:SF2">
    <property type="entry name" value="SECRETED SUGAR HYDROLASE"/>
    <property type="match status" value="1"/>
</dbReference>
<organism evidence="7 8">
    <name type="scientific">Luteolibacter rhizosphaerae</name>
    <dbReference type="NCBI Taxonomy" id="2989719"/>
    <lineage>
        <taxon>Bacteria</taxon>
        <taxon>Pseudomonadati</taxon>
        <taxon>Verrucomicrobiota</taxon>
        <taxon>Verrucomicrobiia</taxon>
        <taxon>Verrucomicrobiales</taxon>
        <taxon>Verrucomicrobiaceae</taxon>
        <taxon>Luteolibacter</taxon>
    </lineage>
</organism>
<dbReference type="SUPFAM" id="SSF51126">
    <property type="entry name" value="Pectin lyase-like"/>
    <property type="match status" value="1"/>
</dbReference>
<dbReference type="InterPro" id="IPR052052">
    <property type="entry name" value="Polysaccharide_Lyase_9"/>
</dbReference>
<evidence type="ECO:0000256" key="4">
    <source>
        <dbReference type="SAM" id="MobiDB-lite"/>
    </source>
</evidence>
<accession>A0ABT3G714</accession>
<dbReference type="RefSeq" id="WP_264515191.1">
    <property type="nucleotide sequence ID" value="NZ_JAPDDR010000010.1"/>
</dbReference>
<evidence type="ECO:0000313" key="7">
    <source>
        <dbReference type="EMBL" id="MCW1915637.1"/>
    </source>
</evidence>
<gene>
    <name evidence="7" type="ORF">OJ996_18775</name>
</gene>